<evidence type="ECO:0000313" key="8">
    <source>
        <dbReference type="EMBL" id="MFD0917287.1"/>
    </source>
</evidence>
<evidence type="ECO:0008006" key="10">
    <source>
        <dbReference type="Google" id="ProtNLM"/>
    </source>
</evidence>
<evidence type="ECO:0000256" key="2">
    <source>
        <dbReference type="ARBA" id="ARBA00004613"/>
    </source>
</evidence>
<evidence type="ECO:0000256" key="5">
    <source>
        <dbReference type="ARBA" id="ARBA00022737"/>
    </source>
</evidence>
<keyword evidence="4" id="KW-0800">Toxin</keyword>
<evidence type="ECO:0000256" key="1">
    <source>
        <dbReference type="ARBA" id="ARBA00004370"/>
    </source>
</evidence>
<gene>
    <name evidence="8" type="ORF">ACFQ14_12795</name>
</gene>
<keyword evidence="3" id="KW-0964">Secreted</keyword>
<accession>A0ABW3FI30</accession>
<dbReference type="InterPro" id="IPR018511">
    <property type="entry name" value="Hemolysin-typ_Ca-bd_CS"/>
</dbReference>
<comment type="subcellular location">
    <subcellularLocation>
        <location evidence="1">Membrane</location>
    </subcellularLocation>
    <subcellularLocation>
        <location evidence="2">Secreted</location>
    </subcellularLocation>
</comment>
<dbReference type="RefSeq" id="WP_377213150.1">
    <property type="nucleotide sequence ID" value="NZ_JBHTJV010000011.1"/>
</dbReference>
<dbReference type="InterPro" id="IPR003995">
    <property type="entry name" value="RTX_toxin_determinant-A"/>
</dbReference>
<organism evidence="8 9">
    <name type="scientific">Pseudahrensia aquimaris</name>
    <dbReference type="NCBI Taxonomy" id="744461"/>
    <lineage>
        <taxon>Bacteria</taxon>
        <taxon>Pseudomonadati</taxon>
        <taxon>Pseudomonadota</taxon>
        <taxon>Alphaproteobacteria</taxon>
        <taxon>Hyphomicrobiales</taxon>
        <taxon>Ahrensiaceae</taxon>
        <taxon>Pseudahrensia</taxon>
    </lineage>
</organism>
<evidence type="ECO:0000256" key="7">
    <source>
        <dbReference type="ARBA" id="ARBA00023136"/>
    </source>
</evidence>
<keyword evidence="9" id="KW-1185">Reference proteome</keyword>
<keyword evidence="6" id="KW-0843">Virulence</keyword>
<dbReference type="InterPro" id="IPR050557">
    <property type="entry name" value="RTX_toxin/Mannuronan_C5-epim"/>
</dbReference>
<dbReference type="Proteomes" id="UP001597101">
    <property type="component" value="Unassembled WGS sequence"/>
</dbReference>
<dbReference type="SUPFAM" id="SSF51120">
    <property type="entry name" value="beta-Roll"/>
    <property type="match status" value="6"/>
</dbReference>
<dbReference type="Gene3D" id="2.150.10.10">
    <property type="entry name" value="Serralysin-like metalloprotease, C-terminal"/>
    <property type="match status" value="6"/>
</dbReference>
<dbReference type="InterPro" id="IPR011049">
    <property type="entry name" value="Serralysin-like_metalloprot_C"/>
</dbReference>
<dbReference type="PRINTS" id="PR00313">
    <property type="entry name" value="CABNDNGRPT"/>
</dbReference>
<reference evidence="9" key="1">
    <citation type="journal article" date="2019" name="Int. J. Syst. Evol. Microbiol.">
        <title>The Global Catalogue of Microorganisms (GCM) 10K type strain sequencing project: providing services to taxonomists for standard genome sequencing and annotation.</title>
        <authorList>
            <consortium name="The Broad Institute Genomics Platform"/>
            <consortium name="The Broad Institute Genome Sequencing Center for Infectious Disease"/>
            <person name="Wu L."/>
            <person name="Ma J."/>
        </authorList>
    </citation>
    <scope>NUCLEOTIDE SEQUENCE [LARGE SCALE GENOMIC DNA]</scope>
    <source>
        <strain evidence="9">CCUG 60023</strain>
    </source>
</reference>
<dbReference type="Pfam" id="PF00353">
    <property type="entry name" value="HemolysinCabind"/>
    <property type="match status" value="10"/>
</dbReference>
<dbReference type="EMBL" id="JBHTJV010000011">
    <property type="protein sequence ID" value="MFD0917287.1"/>
    <property type="molecule type" value="Genomic_DNA"/>
</dbReference>
<comment type="caution">
    <text evidence="8">The sequence shown here is derived from an EMBL/GenBank/DDBJ whole genome shotgun (WGS) entry which is preliminary data.</text>
</comment>
<sequence length="1169" mass="121104">MATITTYSGSLLPITNSVNDWLVDRDVVLVATATLYVWTTPDGHRVSLTGNFTYPNGVTEPPEGTVDEMNWDTGGDGVDDVIIDYLAFGGSAIDVGEFVEGVGGNPSQLAGRFWTHALTNVNSGTLNGFGAAADFDINSSTFGFQGFGLDGTSGLSAASESDDFTITATGLIIGDKVQGGSSFVYAADDLTFDRAAAGLTVIVGDLGETTSLAGTITGAADRITDLSQQAGETYLVGDVWEHDWSNSLVGGSDTINSVSFGATMVGDVWRINNSTTNTVTVTGGADLIFGSARADTIIGDVYEFSNGTSADVLIAGADTIDGGNGDDTIFGDYQFNSTGALVVQGDDVIDGGLGDDTIWGQTGDDTINGEEDDDWIEGGAGSDDLTGGTHGSLGDTLAYTFSSSAVEIDLGVGTALGGDAIGDTFTGFENLVGSDHDDVLTGDTNLNVIEGGSGSDTLSRGGDGADILRGGEGDDYFFINDGAAGLGTTLEGGEGTDSILLAGSGFAFKPNEYVLDSVEQIVFATTTNLLTRVDFTSAQLEDEPAIASLHLVNQTGGPAQVRVDDGVRASVDLSGLTFETWVGDSDDILVLGDADDETLIGASVASDLRGREGNDMLLGGAGDDQLWGEEGNDNLEGGAGADYLNGGTNDFDDIGDTLSYASSDAAVNVNLQDNTASGGHAEGDTIVLFENLIGSAFADTLFGRTGNSIIEGGDGNDRIFGDRGDDILRGERGNDTFLLNYDARNYVLVDGGANYDTIILRDFAPITLENKDIRSIESLIFEMTESVFDAYLVTDAATWKTAAPSGLDVFVREGFTGGIDMVMDGETELDLSSWTFTNWSGHIEINGDNDAETITGTAVAATINGNGGEDSLSGGDGDDDIDGGSDADIMSGGAGSDEYWVENVGDTTVELLDEGYDRVYVSGLSDWTLADNVERLTFLDTGNHTATGNELGNRIDGNAGNDTFILDAGGNDIFSGGQGQDTFDARAGSMGIDIDLVSGTHGGDAAGDLFASMEVFWGSNNAAVSDTMVTGAARAKFYGFAGDDDLTGGATVDYLDGGLGNDTLNGMGARDGLRGFVGDDILTGGADRDYFQYVFAEFDHDTITDYEDGLDYLRVFSDVATTVTDFTITGNGTSSVMLTLNDGTGENTITINGAGGSNVTIDAADFLFY</sequence>
<dbReference type="InterPro" id="IPR001343">
    <property type="entry name" value="Hemolysn_Ca-bd"/>
</dbReference>
<keyword evidence="7" id="KW-0472">Membrane</keyword>
<evidence type="ECO:0000256" key="6">
    <source>
        <dbReference type="ARBA" id="ARBA00023026"/>
    </source>
</evidence>
<evidence type="ECO:0000313" key="9">
    <source>
        <dbReference type="Proteomes" id="UP001597101"/>
    </source>
</evidence>
<protein>
    <recommendedName>
        <fullName evidence="10">Ca2+-binding protein, RTX toxin-related</fullName>
    </recommendedName>
</protein>
<dbReference type="PANTHER" id="PTHR38340">
    <property type="entry name" value="S-LAYER PROTEIN"/>
    <property type="match status" value="1"/>
</dbReference>
<evidence type="ECO:0000256" key="4">
    <source>
        <dbReference type="ARBA" id="ARBA00022656"/>
    </source>
</evidence>
<proteinExistence type="predicted"/>
<dbReference type="PANTHER" id="PTHR38340:SF1">
    <property type="entry name" value="S-LAYER PROTEIN"/>
    <property type="match status" value="1"/>
</dbReference>
<dbReference type="PROSITE" id="PS00330">
    <property type="entry name" value="HEMOLYSIN_CALCIUM"/>
    <property type="match status" value="2"/>
</dbReference>
<name>A0ABW3FI30_9HYPH</name>
<evidence type="ECO:0000256" key="3">
    <source>
        <dbReference type="ARBA" id="ARBA00022525"/>
    </source>
</evidence>
<keyword evidence="5" id="KW-0677">Repeat</keyword>
<dbReference type="PRINTS" id="PR01488">
    <property type="entry name" value="RTXTOXINA"/>
</dbReference>